<feature type="domain" description="AP2/ERF" evidence="7">
    <location>
        <begin position="221"/>
        <end position="283"/>
    </location>
</feature>
<evidence type="ECO:0000256" key="4">
    <source>
        <dbReference type="ARBA" id="ARBA00023163"/>
    </source>
</evidence>
<keyword evidence="2" id="KW-0805">Transcription regulation</keyword>
<dbReference type="InterPro" id="IPR016177">
    <property type="entry name" value="DNA-bd_dom_sf"/>
</dbReference>
<dbReference type="PROSITE" id="PS51032">
    <property type="entry name" value="AP2_ERF"/>
    <property type="match status" value="1"/>
</dbReference>
<dbReference type="SMART" id="SM00380">
    <property type="entry name" value="AP2"/>
    <property type="match status" value="1"/>
</dbReference>
<feature type="region of interest" description="Disordered" evidence="6">
    <location>
        <begin position="59"/>
        <end position="79"/>
    </location>
</feature>
<dbReference type="GO" id="GO:0003677">
    <property type="term" value="F:DNA binding"/>
    <property type="evidence" value="ECO:0007669"/>
    <property type="project" value="UniProtKB-KW"/>
</dbReference>
<evidence type="ECO:0000313" key="8">
    <source>
        <dbReference type="EMBL" id="JAT74277.1"/>
    </source>
</evidence>
<evidence type="ECO:0000256" key="3">
    <source>
        <dbReference type="ARBA" id="ARBA00023125"/>
    </source>
</evidence>
<evidence type="ECO:0000256" key="2">
    <source>
        <dbReference type="ARBA" id="ARBA00023015"/>
    </source>
</evidence>
<feature type="region of interest" description="Disordered" evidence="6">
    <location>
        <begin position="183"/>
        <end position="219"/>
    </location>
</feature>
<dbReference type="InterPro" id="IPR001471">
    <property type="entry name" value="AP2/ERF_dom"/>
</dbReference>
<dbReference type="GO" id="GO:0003700">
    <property type="term" value="F:DNA-binding transcription factor activity"/>
    <property type="evidence" value="ECO:0007669"/>
    <property type="project" value="InterPro"/>
</dbReference>
<dbReference type="SUPFAM" id="SSF54171">
    <property type="entry name" value="DNA-binding domain"/>
    <property type="match status" value="1"/>
</dbReference>
<gene>
    <name evidence="8" type="ORF">g.39924</name>
</gene>
<reference evidence="8" key="1">
    <citation type="submission" date="2015-08" db="EMBL/GenBank/DDBJ databases">
        <authorList>
            <person name="Babu N.S."/>
            <person name="Beckwith C.J."/>
            <person name="Beseler K.G."/>
            <person name="Brison A."/>
            <person name="Carone J.V."/>
            <person name="Caskin T.P."/>
            <person name="Diamond M."/>
            <person name="Durham M.E."/>
            <person name="Foxe J.M."/>
            <person name="Go M."/>
            <person name="Henderson B.A."/>
            <person name="Jones I.B."/>
            <person name="McGettigan J.A."/>
            <person name="Micheletti S.J."/>
            <person name="Nasrallah M.E."/>
            <person name="Ortiz D."/>
            <person name="Piller C.R."/>
            <person name="Privatt S.R."/>
            <person name="Schneider S.L."/>
            <person name="Sharp S."/>
            <person name="Smith T.C."/>
            <person name="Stanton J.D."/>
            <person name="Ullery H.E."/>
            <person name="Wilson R.J."/>
            <person name="Serrano M.G."/>
            <person name="Buck G."/>
            <person name="Lee V."/>
            <person name="Wang Y."/>
            <person name="Carvalho R."/>
            <person name="Voegtly L."/>
            <person name="Shi R."/>
            <person name="Duckworth R."/>
            <person name="Johnson A."/>
            <person name="Loviza R."/>
            <person name="Walstead R."/>
            <person name="Shah Z."/>
            <person name="Kiflezghi M."/>
            <person name="Wade K."/>
            <person name="Ball S.L."/>
            <person name="Bradley K.W."/>
            <person name="Asai D.J."/>
            <person name="Bowman C.A."/>
            <person name="Russell D.A."/>
            <person name="Pope W.H."/>
            <person name="Jacobs-Sera D."/>
            <person name="Hendrix R.W."/>
            <person name="Hatfull G.F."/>
        </authorList>
    </citation>
    <scope>NUCLEOTIDE SEQUENCE</scope>
</reference>
<dbReference type="AlphaFoldDB" id="A0A1D2A509"/>
<keyword evidence="3" id="KW-0238">DNA-binding</keyword>
<protein>
    <recommendedName>
        <fullName evidence="7">AP2/ERF domain-containing protein</fullName>
    </recommendedName>
</protein>
<accession>A0A1D2A509</accession>
<feature type="non-terminal residue" evidence="8">
    <location>
        <position position="1"/>
    </location>
</feature>
<evidence type="ECO:0000259" key="7">
    <source>
        <dbReference type="PROSITE" id="PS51032"/>
    </source>
</evidence>
<proteinExistence type="predicted"/>
<sequence length="338" mass="37412">HEQGHPFLEERLVASGAPRRGVLSLEPGDPGLAGRSERPRGVPETAGASMAAAIEQFQKSETSPTCVPHDSSAPYNALPPRHAFTTLPCRGRPSGDAEHNVSRFDTAELMARVRALAQFPEELPAIYSRAKPSSASLQAVYGWQDLRRRRELELLSAYGGSAMQPSTFVPTTQLPLVHSPSTLHSNDAIERPTTSLPRQLGKTSKHHKAKGNSNGRTYTSKFRGVHQTFPTKRWEAQFRRNGKPTSLGCFDAEEEAARAYDKMMLWCELHHATGVKGGITNFDHSDYEQDVSWLLNITQDDLVQLLRSDGRQQAQRRTMRQKRDQVLYSGAGASGDDD</sequence>
<keyword evidence="4" id="KW-0804">Transcription</keyword>
<dbReference type="Gene3D" id="3.30.730.10">
    <property type="entry name" value="AP2/ERF domain"/>
    <property type="match status" value="1"/>
</dbReference>
<organism evidence="8">
    <name type="scientific">Auxenochlorella protothecoides</name>
    <name type="common">Green microalga</name>
    <name type="synonym">Chlorella protothecoides</name>
    <dbReference type="NCBI Taxonomy" id="3075"/>
    <lineage>
        <taxon>Eukaryota</taxon>
        <taxon>Viridiplantae</taxon>
        <taxon>Chlorophyta</taxon>
        <taxon>core chlorophytes</taxon>
        <taxon>Trebouxiophyceae</taxon>
        <taxon>Chlorellales</taxon>
        <taxon>Chlorellaceae</taxon>
        <taxon>Auxenochlorella</taxon>
    </lineage>
</organism>
<feature type="region of interest" description="Disordered" evidence="6">
    <location>
        <begin position="18"/>
        <end position="47"/>
    </location>
</feature>
<evidence type="ECO:0000256" key="5">
    <source>
        <dbReference type="ARBA" id="ARBA00023242"/>
    </source>
</evidence>
<dbReference type="EMBL" id="GDKF01004345">
    <property type="protein sequence ID" value="JAT74277.1"/>
    <property type="molecule type" value="Transcribed_RNA"/>
</dbReference>
<dbReference type="PANTHER" id="PTHR32467:SF90">
    <property type="entry name" value="AP2-LIKE ETHYLENE-RESPONSIVE TRANSCRIPTION FACTOR AIL1"/>
    <property type="match status" value="1"/>
</dbReference>
<dbReference type="PANTHER" id="PTHR32467">
    <property type="entry name" value="AP2-LIKE ETHYLENE-RESPONSIVE TRANSCRIPTION FACTOR"/>
    <property type="match status" value="1"/>
</dbReference>
<dbReference type="GO" id="GO:0005634">
    <property type="term" value="C:nucleus"/>
    <property type="evidence" value="ECO:0007669"/>
    <property type="project" value="UniProtKB-SubCell"/>
</dbReference>
<feature type="region of interest" description="Disordered" evidence="6">
    <location>
        <begin position="312"/>
        <end position="338"/>
    </location>
</feature>
<comment type="subcellular location">
    <subcellularLocation>
        <location evidence="1">Nucleus</location>
    </subcellularLocation>
</comment>
<evidence type="ECO:0000256" key="6">
    <source>
        <dbReference type="SAM" id="MobiDB-lite"/>
    </source>
</evidence>
<keyword evidence="5" id="KW-0539">Nucleus</keyword>
<dbReference type="InterPro" id="IPR036955">
    <property type="entry name" value="AP2/ERF_dom_sf"/>
</dbReference>
<evidence type="ECO:0000256" key="1">
    <source>
        <dbReference type="ARBA" id="ARBA00004123"/>
    </source>
</evidence>
<name>A0A1D2A509_AUXPR</name>